<dbReference type="RefSeq" id="WP_344307638.1">
    <property type="nucleotide sequence ID" value="NZ_BAAANY010000003.1"/>
</dbReference>
<dbReference type="InterPro" id="IPR029063">
    <property type="entry name" value="SAM-dependent_MTases_sf"/>
</dbReference>
<dbReference type="InterPro" id="IPR050508">
    <property type="entry name" value="Methyltransf_Superfamily"/>
</dbReference>
<feature type="domain" description="Methyltransferase type 11" evidence="1">
    <location>
        <begin position="41"/>
        <end position="134"/>
    </location>
</feature>
<dbReference type="PANTHER" id="PTHR42912:SF93">
    <property type="entry name" value="N6-ADENOSINE-METHYLTRANSFERASE TMT1A"/>
    <property type="match status" value="1"/>
</dbReference>
<evidence type="ECO:0000313" key="2">
    <source>
        <dbReference type="EMBL" id="GAA1662945.1"/>
    </source>
</evidence>
<name>A0ABP4RYH7_9ACTN</name>
<evidence type="ECO:0000313" key="3">
    <source>
        <dbReference type="Proteomes" id="UP001500618"/>
    </source>
</evidence>
<evidence type="ECO:0000259" key="1">
    <source>
        <dbReference type="Pfam" id="PF08241"/>
    </source>
</evidence>
<dbReference type="Gene3D" id="3.40.50.150">
    <property type="entry name" value="Vaccinia Virus protein VP39"/>
    <property type="match status" value="1"/>
</dbReference>
<reference evidence="3" key="1">
    <citation type="journal article" date="2019" name="Int. J. Syst. Evol. Microbiol.">
        <title>The Global Catalogue of Microorganisms (GCM) 10K type strain sequencing project: providing services to taxonomists for standard genome sequencing and annotation.</title>
        <authorList>
            <consortium name="The Broad Institute Genomics Platform"/>
            <consortium name="The Broad Institute Genome Sequencing Center for Infectious Disease"/>
            <person name="Wu L."/>
            <person name="Ma J."/>
        </authorList>
    </citation>
    <scope>NUCLEOTIDE SEQUENCE [LARGE SCALE GENOMIC DNA]</scope>
    <source>
        <strain evidence="3">JCM 14718</strain>
    </source>
</reference>
<dbReference type="EMBL" id="BAAANY010000003">
    <property type="protein sequence ID" value="GAA1662945.1"/>
    <property type="molecule type" value="Genomic_DNA"/>
</dbReference>
<comment type="caution">
    <text evidence="2">The sequence shown here is derived from an EMBL/GenBank/DDBJ whole genome shotgun (WGS) entry which is preliminary data.</text>
</comment>
<sequence length="198" mass="21794">MRWHTPAAAYQLISVGWLRRILGGDLPTRDVRWIPPFGTVVEVGAGAGFYTDHLARHLGDKGQLTAVDPDPGAVLKLQARGGFEAVCARGESLPFSSDSVDTVFYSYSLEEFDNPDAGLAEAARVLRPGGQLVLFLWRVNYLGYRKIMKSKALGDFQQVKGKWGVQNTRLVFAFTGAKTLSCHHRPATSARAITPYDR</sequence>
<dbReference type="InterPro" id="IPR013216">
    <property type="entry name" value="Methyltransf_11"/>
</dbReference>
<dbReference type="Proteomes" id="UP001500618">
    <property type="component" value="Unassembled WGS sequence"/>
</dbReference>
<protein>
    <recommendedName>
        <fullName evidence="1">Methyltransferase type 11 domain-containing protein</fullName>
    </recommendedName>
</protein>
<accession>A0ABP4RYH7</accession>
<keyword evidence="3" id="KW-1185">Reference proteome</keyword>
<dbReference type="CDD" id="cd02440">
    <property type="entry name" value="AdoMet_MTases"/>
    <property type="match status" value="1"/>
</dbReference>
<dbReference type="Pfam" id="PF08241">
    <property type="entry name" value="Methyltransf_11"/>
    <property type="match status" value="1"/>
</dbReference>
<organism evidence="2 3">
    <name type="scientific">Fodinicola feengrottensis</name>
    <dbReference type="NCBI Taxonomy" id="435914"/>
    <lineage>
        <taxon>Bacteria</taxon>
        <taxon>Bacillati</taxon>
        <taxon>Actinomycetota</taxon>
        <taxon>Actinomycetes</taxon>
        <taxon>Mycobacteriales</taxon>
        <taxon>Fodinicola</taxon>
    </lineage>
</organism>
<dbReference type="PANTHER" id="PTHR42912">
    <property type="entry name" value="METHYLTRANSFERASE"/>
    <property type="match status" value="1"/>
</dbReference>
<dbReference type="SUPFAM" id="SSF53335">
    <property type="entry name" value="S-adenosyl-L-methionine-dependent methyltransferases"/>
    <property type="match status" value="1"/>
</dbReference>
<proteinExistence type="predicted"/>
<gene>
    <name evidence="2" type="ORF">GCM10009765_10540</name>
</gene>